<dbReference type="InterPro" id="IPR021776">
    <property type="entry name" value="ActD"/>
</dbReference>
<sequence length="179" mass="19675">MSRRIIHLALFPEDALDQAAEALETLRGMGITDRDMTVISGTPFSEKMLGRPMAWTRISIIGIAGALMGFLTALFFNFGTPLLYPIRVGGMAYQTLPTSFVVFFELTMLGLLISTFLGVFVEMISPSFGPQGYDPRITDGHIGVLFWAPPELDPRLHEALTGLGAEIIHGAEAKKLWLF</sequence>
<dbReference type="EMBL" id="DPBP01000005">
    <property type="protein sequence ID" value="HCE16426.1"/>
    <property type="molecule type" value="Genomic_DNA"/>
</dbReference>
<dbReference type="Pfam" id="PF11821">
    <property type="entry name" value="ActD"/>
    <property type="match status" value="1"/>
</dbReference>
<dbReference type="STRING" id="229919.GCA_001050195_03103"/>
<feature type="transmembrane region" description="Helical" evidence="1">
    <location>
        <begin position="54"/>
        <end position="78"/>
    </location>
</feature>
<evidence type="ECO:0000313" key="3">
    <source>
        <dbReference type="EMBL" id="HCE16426.1"/>
    </source>
</evidence>
<evidence type="ECO:0000313" key="4">
    <source>
        <dbReference type="Proteomes" id="UP000253922"/>
    </source>
</evidence>
<evidence type="ECO:0000313" key="2">
    <source>
        <dbReference type="EMBL" id="GAP08262.1"/>
    </source>
</evidence>
<reference evidence="2" key="1">
    <citation type="journal article" date="2015" name="Genome Announc.">
        <title>Draft Genome Sequences of Anaerolinea thermolimosa IMO-1, Bellilinea caldifistulae GOMI-1, Leptolinea tardivitalis YMTK-2, Levilinea saccharolytica KIBI-1, Longilinea arvoryzae KOME-1, Previously Described as Members of the Class Anaerolineae (Chloroflexi).</title>
        <authorList>
            <person name="Matsuura N."/>
            <person name="Tourlousse M.D."/>
            <person name="Ohashi A."/>
            <person name="Hugenholtz P."/>
            <person name="Sekiguchi Y."/>
        </authorList>
    </citation>
    <scope>NUCLEOTIDE SEQUENCE</scope>
    <source>
        <strain evidence="2">IMO-1</strain>
    </source>
</reference>
<dbReference type="AlphaFoldDB" id="A0A3D1JFP5"/>
<evidence type="ECO:0000313" key="5">
    <source>
        <dbReference type="Proteomes" id="UP000264141"/>
    </source>
</evidence>
<reference evidence="3 5" key="3">
    <citation type="journal article" date="2018" name="Nat. Biotechnol.">
        <title>A standardized bacterial taxonomy based on genome phylogeny substantially revises the tree of life.</title>
        <authorList>
            <person name="Parks D.H."/>
            <person name="Chuvochina M."/>
            <person name="Waite D.W."/>
            <person name="Rinke C."/>
            <person name="Skarshewski A."/>
            <person name="Chaumeil P.A."/>
            <person name="Hugenholtz P."/>
        </authorList>
    </citation>
    <scope>NUCLEOTIDE SEQUENCE [LARGE SCALE GENOMIC DNA]</scope>
    <source>
        <strain evidence="3">UBA8781</strain>
    </source>
</reference>
<gene>
    <name evidence="2" type="ORF">ATHL_03164</name>
    <name evidence="3" type="ORF">DEQ80_01070</name>
</gene>
<dbReference type="RefSeq" id="WP_062195734.1">
    <property type="nucleotide sequence ID" value="NZ_DF967966.1"/>
</dbReference>
<keyword evidence="1" id="KW-1133">Transmembrane helix</keyword>
<dbReference type="Proteomes" id="UP000253922">
    <property type="component" value="Unassembled WGS sequence"/>
</dbReference>
<dbReference type="OrthoDB" id="158822at2"/>
<keyword evidence="1" id="KW-0472">Membrane</keyword>
<reference evidence="4" key="2">
    <citation type="submission" date="2015-07" db="EMBL/GenBank/DDBJ databases">
        <title>Draft Genome Sequences of Anaerolinea thermolimosa IMO-1, Bellilinea caldifistulae GOMI-1, Leptolinea tardivitalis YMTK-2, Levilinea saccharolytica KIBI-1,Longilinea arvoryzae KOME-1, Previously Described as Members of the Anaerolineaceae (Chloroflexi).</title>
        <authorList>
            <person name="Sekiguchi Y."/>
            <person name="Ohashi A."/>
            <person name="Matsuura N."/>
            <person name="Tourlousse M.D."/>
        </authorList>
    </citation>
    <scope>NUCLEOTIDE SEQUENCE [LARGE SCALE GENOMIC DNA]</scope>
    <source>
        <strain evidence="4">IMO-1</strain>
    </source>
</reference>
<keyword evidence="1" id="KW-0812">Transmembrane</keyword>
<protein>
    <submittedName>
        <fullName evidence="3">DUF3341 domain-containing protein</fullName>
    </submittedName>
</protein>
<dbReference type="EMBL" id="DF967966">
    <property type="protein sequence ID" value="GAP08262.1"/>
    <property type="molecule type" value="Genomic_DNA"/>
</dbReference>
<accession>A0A3D1JFP5</accession>
<dbReference type="Proteomes" id="UP000264141">
    <property type="component" value="Unassembled WGS sequence"/>
</dbReference>
<organism evidence="3 5">
    <name type="scientific">Anaerolinea thermolimosa</name>
    <dbReference type="NCBI Taxonomy" id="229919"/>
    <lineage>
        <taxon>Bacteria</taxon>
        <taxon>Bacillati</taxon>
        <taxon>Chloroflexota</taxon>
        <taxon>Anaerolineae</taxon>
        <taxon>Anaerolineales</taxon>
        <taxon>Anaerolineaceae</taxon>
        <taxon>Anaerolinea</taxon>
    </lineage>
</organism>
<proteinExistence type="predicted"/>
<evidence type="ECO:0000256" key="1">
    <source>
        <dbReference type="SAM" id="Phobius"/>
    </source>
</evidence>
<keyword evidence="4" id="KW-1185">Reference proteome</keyword>
<feature type="transmembrane region" description="Helical" evidence="1">
    <location>
        <begin position="98"/>
        <end position="121"/>
    </location>
</feature>
<name>A0A3D1JFP5_9CHLR</name>